<dbReference type="Proteomes" id="UP001206925">
    <property type="component" value="Unassembled WGS sequence"/>
</dbReference>
<evidence type="ECO:0000313" key="2">
    <source>
        <dbReference type="Proteomes" id="UP001206925"/>
    </source>
</evidence>
<protein>
    <submittedName>
        <fullName evidence="1">Uncharacterized protein</fullName>
    </submittedName>
</protein>
<keyword evidence="2" id="KW-1185">Reference proteome</keyword>
<organism evidence="1 2">
    <name type="scientific">Ambrosia artemisiifolia</name>
    <name type="common">Common ragweed</name>
    <dbReference type="NCBI Taxonomy" id="4212"/>
    <lineage>
        <taxon>Eukaryota</taxon>
        <taxon>Viridiplantae</taxon>
        <taxon>Streptophyta</taxon>
        <taxon>Embryophyta</taxon>
        <taxon>Tracheophyta</taxon>
        <taxon>Spermatophyta</taxon>
        <taxon>Magnoliopsida</taxon>
        <taxon>eudicotyledons</taxon>
        <taxon>Gunneridae</taxon>
        <taxon>Pentapetalae</taxon>
        <taxon>asterids</taxon>
        <taxon>campanulids</taxon>
        <taxon>Asterales</taxon>
        <taxon>Asteraceae</taxon>
        <taxon>Asteroideae</taxon>
        <taxon>Heliantheae alliance</taxon>
        <taxon>Heliantheae</taxon>
        <taxon>Ambrosia</taxon>
    </lineage>
</organism>
<name>A0AAD5CIB0_AMBAR</name>
<proteinExistence type="predicted"/>
<dbReference type="EMBL" id="JAMZMK010008207">
    <property type="protein sequence ID" value="KAI7741365.1"/>
    <property type="molecule type" value="Genomic_DNA"/>
</dbReference>
<gene>
    <name evidence="1" type="ORF">M8C21_000825</name>
</gene>
<reference evidence="1" key="1">
    <citation type="submission" date="2022-06" db="EMBL/GenBank/DDBJ databases">
        <title>Uncovering the hologenomic basis of an extraordinary plant invasion.</title>
        <authorList>
            <person name="Bieker V.C."/>
            <person name="Martin M.D."/>
            <person name="Gilbert T."/>
            <person name="Hodgins K."/>
            <person name="Battlay P."/>
            <person name="Petersen B."/>
            <person name="Wilson J."/>
        </authorList>
    </citation>
    <scope>NUCLEOTIDE SEQUENCE</scope>
    <source>
        <strain evidence="1">AA19_3_7</strain>
        <tissue evidence="1">Leaf</tissue>
    </source>
</reference>
<dbReference type="AlphaFoldDB" id="A0AAD5CIB0"/>
<comment type="caution">
    <text evidence="1">The sequence shown here is derived from an EMBL/GenBank/DDBJ whole genome shotgun (WGS) entry which is preliminary data.</text>
</comment>
<sequence>MIWWLICSERKLKVLFVVDNCHPPIVLEDIVLLFAEQEKVQAGFDELSVMFLSLAGNMLSILNYICQ</sequence>
<evidence type="ECO:0000313" key="1">
    <source>
        <dbReference type="EMBL" id="KAI7741365.1"/>
    </source>
</evidence>
<accession>A0AAD5CIB0</accession>